<evidence type="ECO:0000256" key="1">
    <source>
        <dbReference type="SAM" id="SignalP"/>
    </source>
</evidence>
<keyword evidence="3" id="KW-1185">Reference proteome</keyword>
<protein>
    <recommendedName>
        <fullName evidence="4">DUF2845 domain-containing protein</fullName>
    </recommendedName>
</protein>
<reference evidence="2 3" key="1">
    <citation type="submission" date="2016-11" db="EMBL/GenBank/DDBJ databases">
        <title>Trade-off between light-utilization and light-protection in marine flavobacteria.</title>
        <authorList>
            <person name="Kumagai Y."/>
        </authorList>
    </citation>
    <scope>NUCLEOTIDE SEQUENCE [LARGE SCALE GENOMIC DNA]</scope>
    <source>
        <strain evidence="2 3">NBRC 107125</strain>
    </source>
</reference>
<proteinExistence type="predicted"/>
<dbReference type="InterPro" id="IPR021268">
    <property type="entry name" value="DUF2845"/>
</dbReference>
<evidence type="ECO:0000313" key="3">
    <source>
        <dbReference type="Proteomes" id="UP000193450"/>
    </source>
</evidence>
<name>A0A1X9NR37_9GAMM</name>
<evidence type="ECO:0008006" key="4">
    <source>
        <dbReference type="Google" id="ProtNLM"/>
    </source>
</evidence>
<organism evidence="2 3">
    <name type="scientific">Oceanicoccus sagamiensis</name>
    <dbReference type="NCBI Taxonomy" id="716816"/>
    <lineage>
        <taxon>Bacteria</taxon>
        <taxon>Pseudomonadati</taxon>
        <taxon>Pseudomonadota</taxon>
        <taxon>Gammaproteobacteria</taxon>
        <taxon>Cellvibrionales</taxon>
        <taxon>Spongiibacteraceae</taxon>
        <taxon>Oceanicoccus</taxon>
    </lineage>
</organism>
<dbReference type="Pfam" id="PF11006">
    <property type="entry name" value="DUF2845"/>
    <property type="match status" value="1"/>
</dbReference>
<dbReference type="KEGG" id="osg:BST96_01855"/>
<feature type="chain" id="PRO_5012598135" description="DUF2845 domain-containing protein" evidence="1">
    <location>
        <begin position="28"/>
        <end position="110"/>
    </location>
</feature>
<dbReference type="EMBL" id="CP019343">
    <property type="protein sequence ID" value="ARN76263.1"/>
    <property type="molecule type" value="Genomic_DNA"/>
</dbReference>
<dbReference type="AlphaFoldDB" id="A0A1X9NR37"/>
<dbReference type="RefSeq" id="WP_169713866.1">
    <property type="nucleotide sequence ID" value="NZ_CP019343.1"/>
</dbReference>
<accession>A0A1X9NR37</accession>
<keyword evidence="1" id="KW-0732">Signal</keyword>
<sequence length="110" mass="12922">MHKRVPTTATIVIALLLSFSHSSPLQADDTLRCGTRLIQKDDLAIQVREKCGKPVSQEIIGYTLRNEYQYQTNRQREYKIEQWLYGPYRGFYQEIIFEAGKVKQINRIKD</sequence>
<dbReference type="Proteomes" id="UP000193450">
    <property type="component" value="Chromosome"/>
</dbReference>
<gene>
    <name evidence="2" type="ORF">BST96_01855</name>
</gene>
<evidence type="ECO:0000313" key="2">
    <source>
        <dbReference type="EMBL" id="ARN76263.1"/>
    </source>
</evidence>
<dbReference type="STRING" id="716816.BST96_01855"/>
<feature type="signal peptide" evidence="1">
    <location>
        <begin position="1"/>
        <end position="27"/>
    </location>
</feature>